<name>A0ABP1GX00_9EUKA</name>
<sequence>MERVWLPRVDKSILSIQMNIDGQQHSILKSEFRTCAKWNKVPKICLNWNIRSRSTGQRTLLWFILFDFVNRVSCLNYLNLVVPSSAHKYLQSTNPSLATQKRDQKRVSMAQLVSKDC</sequence>
<reference evidence="1 3" key="1">
    <citation type="submission" date="2024-07" db="EMBL/GenBank/DDBJ databases">
        <authorList>
            <person name="Akdeniz Z."/>
        </authorList>
    </citation>
    <scope>NUCLEOTIDE SEQUENCE [LARGE SCALE GENOMIC DNA]</scope>
</reference>
<organism evidence="1 3">
    <name type="scientific">Hexamita inflata</name>
    <dbReference type="NCBI Taxonomy" id="28002"/>
    <lineage>
        <taxon>Eukaryota</taxon>
        <taxon>Metamonada</taxon>
        <taxon>Diplomonadida</taxon>
        <taxon>Hexamitidae</taxon>
        <taxon>Hexamitinae</taxon>
        <taxon>Hexamita</taxon>
    </lineage>
</organism>
<gene>
    <name evidence="1" type="ORF">HINF_LOCUS6548</name>
    <name evidence="2" type="ORF">HINF_LOCUS6549</name>
</gene>
<keyword evidence="3" id="KW-1185">Reference proteome</keyword>
<dbReference type="EMBL" id="CAXDID020000013">
    <property type="protein sequence ID" value="CAL5981225.1"/>
    <property type="molecule type" value="Genomic_DNA"/>
</dbReference>
<proteinExistence type="predicted"/>
<dbReference type="Proteomes" id="UP001642409">
    <property type="component" value="Unassembled WGS sequence"/>
</dbReference>
<evidence type="ECO:0000313" key="1">
    <source>
        <dbReference type="EMBL" id="CAL5981223.1"/>
    </source>
</evidence>
<evidence type="ECO:0000313" key="3">
    <source>
        <dbReference type="Proteomes" id="UP001642409"/>
    </source>
</evidence>
<protein>
    <submittedName>
        <fullName evidence="1">Hypothetical_protein</fullName>
    </submittedName>
</protein>
<dbReference type="EMBL" id="CAXDID020000013">
    <property type="protein sequence ID" value="CAL5981223.1"/>
    <property type="molecule type" value="Genomic_DNA"/>
</dbReference>
<accession>A0ABP1GX00</accession>
<evidence type="ECO:0000313" key="2">
    <source>
        <dbReference type="EMBL" id="CAL5981225.1"/>
    </source>
</evidence>
<comment type="caution">
    <text evidence="1">The sequence shown here is derived from an EMBL/GenBank/DDBJ whole genome shotgun (WGS) entry which is preliminary data.</text>
</comment>